<sequence>MHKCMGQGVEAWATFGWPKLDIRSGWLGFGCREGGCSHVVTALGEQGKGVARCGLGQCQVQRAWAREGGVGARDGQRGKEQLLGIAEARLGVLEGGLRIQAVWGDGGGYVTFEPCFGAWFKRDALCKCNTSNLLL</sequence>
<accession>A0ABU6QNE5</accession>
<dbReference type="Proteomes" id="UP001341840">
    <property type="component" value="Unassembled WGS sequence"/>
</dbReference>
<proteinExistence type="predicted"/>
<comment type="caution">
    <text evidence="1">The sequence shown here is derived from an EMBL/GenBank/DDBJ whole genome shotgun (WGS) entry which is preliminary data.</text>
</comment>
<reference evidence="1 2" key="1">
    <citation type="journal article" date="2023" name="Plants (Basel)">
        <title>Bridging the Gap: Combining Genomics and Transcriptomics Approaches to Understand Stylosanthes scabra, an Orphan Legume from the Brazilian Caatinga.</title>
        <authorList>
            <person name="Ferreira-Neto J.R.C."/>
            <person name="da Silva M.D."/>
            <person name="Binneck E."/>
            <person name="de Melo N.F."/>
            <person name="da Silva R.H."/>
            <person name="de Melo A.L.T.M."/>
            <person name="Pandolfi V."/>
            <person name="Bustamante F.O."/>
            <person name="Brasileiro-Vidal A.C."/>
            <person name="Benko-Iseppon A.M."/>
        </authorList>
    </citation>
    <scope>NUCLEOTIDE SEQUENCE [LARGE SCALE GENOMIC DNA]</scope>
    <source>
        <tissue evidence="1">Leaves</tissue>
    </source>
</reference>
<dbReference type="EMBL" id="JASCZI010000781">
    <property type="protein sequence ID" value="MED6113363.1"/>
    <property type="molecule type" value="Genomic_DNA"/>
</dbReference>
<keyword evidence="2" id="KW-1185">Reference proteome</keyword>
<name>A0ABU6QNE5_9FABA</name>
<evidence type="ECO:0000313" key="2">
    <source>
        <dbReference type="Proteomes" id="UP001341840"/>
    </source>
</evidence>
<protein>
    <submittedName>
        <fullName evidence="1">Uncharacterized protein</fullName>
    </submittedName>
</protein>
<gene>
    <name evidence="1" type="ORF">PIB30_070057</name>
</gene>
<evidence type="ECO:0000313" key="1">
    <source>
        <dbReference type="EMBL" id="MED6113363.1"/>
    </source>
</evidence>
<organism evidence="1 2">
    <name type="scientific">Stylosanthes scabra</name>
    <dbReference type="NCBI Taxonomy" id="79078"/>
    <lineage>
        <taxon>Eukaryota</taxon>
        <taxon>Viridiplantae</taxon>
        <taxon>Streptophyta</taxon>
        <taxon>Embryophyta</taxon>
        <taxon>Tracheophyta</taxon>
        <taxon>Spermatophyta</taxon>
        <taxon>Magnoliopsida</taxon>
        <taxon>eudicotyledons</taxon>
        <taxon>Gunneridae</taxon>
        <taxon>Pentapetalae</taxon>
        <taxon>rosids</taxon>
        <taxon>fabids</taxon>
        <taxon>Fabales</taxon>
        <taxon>Fabaceae</taxon>
        <taxon>Papilionoideae</taxon>
        <taxon>50 kb inversion clade</taxon>
        <taxon>dalbergioids sensu lato</taxon>
        <taxon>Dalbergieae</taxon>
        <taxon>Pterocarpus clade</taxon>
        <taxon>Stylosanthes</taxon>
    </lineage>
</organism>